<sequence length="338" mass="38423">MPFRIKAWVKSIFSFHHRGKWPIDVHPIDLSSLKAPSKDQPFQPIDLSSLKASSAHPVFLEDVNGEDDIIIALMGAAGVGKTSFIRAVAGPDSKWMQEHDVHELTFGTHAVNCIKIKIDGTQSHLVLVDTPGLYNPLRSDIDVLSVIADWLKESYVTGKKLNGIVYLHSITDIRFDHESNVPIDRAFTLFQNICGRNISDRVCITTTQWNNVTPELKCQYEELEERLKRNQWGAFLARKSVMSRFDSSTDEIARDTALRTLKYLVENTDMKTRVVMNIQGEMTKWENSHAHRKTAADLVEESGAYFLEFMESLILRPDNDKLHNPPTIMDDIARYQGL</sequence>
<dbReference type="CDD" id="cd00882">
    <property type="entry name" value="Ras_like_GTPase"/>
    <property type="match status" value="1"/>
</dbReference>
<dbReference type="Gene3D" id="3.40.50.300">
    <property type="entry name" value="P-loop containing nucleotide triphosphate hydrolases"/>
    <property type="match status" value="1"/>
</dbReference>
<dbReference type="Pfam" id="PF01926">
    <property type="entry name" value="MMR_HSR1"/>
    <property type="match status" value="1"/>
</dbReference>
<dbReference type="InParanoid" id="A0A409YLJ9"/>
<comment type="caution">
    <text evidence="2">The sequence shown here is derived from an EMBL/GenBank/DDBJ whole genome shotgun (WGS) entry which is preliminary data.</text>
</comment>
<gene>
    <name evidence="2" type="ORF">CVT24_008126</name>
</gene>
<dbReference type="OrthoDB" id="8954335at2759"/>
<dbReference type="Proteomes" id="UP000284842">
    <property type="component" value="Unassembled WGS sequence"/>
</dbReference>
<accession>A0A409YLJ9</accession>
<dbReference type="GO" id="GO:0005525">
    <property type="term" value="F:GTP binding"/>
    <property type="evidence" value="ECO:0007669"/>
    <property type="project" value="InterPro"/>
</dbReference>
<dbReference type="EMBL" id="NHTK01001010">
    <property type="protein sequence ID" value="PPR03895.1"/>
    <property type="molecule type" value="Genomic_DNA"/>
</dbReference>
<dbReference type="AlphaFoldDB" id="A0A409YLJ9"/>
<dbReference type="InterPro" id="IPR006073">
    <property type="entry name" value="GTP-bd"/>
</dbReference>
<organism evidence="2 3">
    <name type="scientific">Panaeolus cyanescens</name>
    <dbReference type="NCBI Taxonomy" id="181874"/>
    <lineage>
        <taxon>Eukaryota</taxon>
        <taxon>Fungi</taxon>
        <taxon>Dikarya</taxon>
        <taxon>Basidiomycota</taxon>
        <taxon>Agaricomycotina</taxon>
        <taxon>Agaricomycetes</taxon>
        <taxon>Agaricomycetidae</taxon>
        <taxon>Agaricales</taxon>
        <taxon>Agaricineae</taxon>
        <taxon>Galeropsidaceae</taxon>
        <taxon>Panaeolus</taxon>
    </lineage>
</organism>
<feature type="domain" description="G" evidence="1">
    <location>
        <begin position="71"/>
        <end position="135"/>
    </location>
</feature>
<protein>
    <recommendedName>
        <fullName evidence="1">G domain-containing protein</fullName>
    </recommendedName>
</protein>
<evidence type="ECO:0000313" key="3">
    <source>
        <dbReference type="Proteomes" id="UP000284842"/>
    </source>
</evidence>
<dbReference type="SUPFAM" id="SSF52540">
    <property type="entry name" value="P-loop containing nucleoside triphosphate hydrolases"/>
    <property type="match status" value="1"/>
</dbReference>
<keyword evidence="3" id="KW-1185">Reference proteome</keyword>
<dbReference type="InterPro" id="IPR027417">
    <property type="entry name" value="P-loop_NTPase"/>
</dbReference>
<evidence type="ECO:0000313" key="2">
    <source>
        <dbReference type="EMBL" id="PPR03895.1"/>
    </source>
</evidence>
<evidence type="ECO:0000259" key="1">
    <source>
        <dbReference type="Pfam" id="PF01926"/>
    </source>
</evidence>
<proteinExistence type="predicted"/>
<dbReference type="STRING" id="181874.A0A409YLJ9"/>
<name>A0A409YLJ9_9AGAR</name>
<reference evidence="2 3" key="1">
    <citation type="journal article" date="2018" name="Evol. Lett.">
        <title>Horizontal gene cluster transfer increased hallucinogenic mushroom diversity.</title>
        <authorList>
            <person name="Reynolds H.T."/>
            <person name="Vijayakumar V."/>
            <person name="Gluck-Thaler E."/>
            <person name="Korotkin H.B."/>
            <person name="Matheny P.B."/>
            <person name="Slot J.C."/>
        </authorList>
    </citation>
    <scope>NUCLEOTIDE SEQUENCE [LARGE SCALE GENOMIC DNA]</scope>
    <source>
        <strain evidence="2 3">2629</strain>
    </source>
</reference>